<keyword evidence="1" id="KW-0812">Transmembrane</keyword>
<feature type="transmembrane region" description="Helical" evidence="1">
    <location>
        <begin position="5"/>
        <end position="25"/>
    </location>
</feature>
<sequence length="92" mass="10217">MKPVIVNIIISIIIFALVFYSQAGVSGGDMAILLFTVMAGLVHITIAALYNKTAKKRQVLPIVMAIIAMLVLELITVQLFGLEINRWLKQYK</sequence>
<dbReference type="Proteomes" id="UP000037755">
    <property type="component" value="Unassembled WGS sequence"/>
</dbReference>
<evidence type="ECO:0000313" key="2">
    <source>
        <dbReference type="EMBL" id="KOS07863.1"/>
    </source>
</evidence>
<keyword evidence="3" id="KW-1185">Reference proteome</keyword>
<keyword evidence="1" id="KW-1133">Transmembrane helix</keyword>
<evidence type="ECO:0000256" key="1">
    <source>
        <dbReference type="SAM" id="Phobius"/>
    </source>
</evidence>
<feature type="transmembrane region" description="Helical" evidence="1">
    <location>
        <begin position="31"/>
        <end position="50"/>
    </location>
</feature>
<reference evidence="2 3" key="1">
    <citation type="submission" date="2015-08" db="EMBL/GenBank/DDBJ databases">
        <title>Whole genome sequence of Flavobacterium akiainvivens IK-1T, from decaying Wikstroemia oahuensis, an endemic Hawaiian shrub.</title>
        <authorList>
            <person name="Wan X."/>
            <person name="Hou S."/>
            <person name="Saito J."/>
            <person name="Donachie S."/>
        </authorList>
    </citation>
    <scope>NUCLEOTIDE SEQUENCE [LARGE SCALE GENOMIC DNA]</scope>
    <source>
        <strain evidence="2 3">IK-1</strain>
    </source>
</reference>
<dbReference type="AlphaFoldDB" id="A0A0M8MBS3"/>
<dbReference type="EMBL" id="LIYD01000005">
    <property type="protein sequence ID" value="KOS07863.1"/>
    <property type="molecule type" value="Genomic_DNA"/>
</dbReference>
<dbReference type="PATRIC" id="fig|1202724.3.peg.3886"/>
<comment type="caution">
    <text evidence="2">The sequence shown here is derived from an EMBL/GenBank/DDBJ whole genome shotgun (WGS) entry which is preliminary data.</text>
</comment>
<gene>
    <name evidence="2" type="ORF">AM493_18720</name>
</gene>
<name>A0A0M8MBS3_9FLAO</name>
<dbReference type="STRING" id="1202724.AM493_18720"/>
<evidence type="ECO:0000313" key="3">
    <source>
        <dbReference type="Proteomes" id="UP000037755"/>
    </source>
</evidence>
<protein>
    <submittedName>
        <fullName evidence="2">Uncharacterized protein</fullName>
    </submittedName>
</protein>
<feature type="transmembrane region" description="Helical" evidence="1">
    <location>
        <begin position="62"/>
        <end position="82"/>
    </location>
</feature>
<dbReference type="RefSeq" id="WP_054409580.1">
    <property type="nucleotide sequence ID" value="NZ_FOYA01000002.1"/>
</dbReference>
<accession>A0A0M8MBS3</accession>
<keyword evidence="1" id="KW-0472">Membrane</keyword>
<organism evidence="2 3">
    <name type="scientific">Flavobacterium akiainvivens</name>
    <dbReference type="NCBI Taxonomy" id="1202724"/>
    <lineage>
        <taxon>Bacteria</taxon>
        <taxon>Pseudomonadati</taxon>
        <taxon>Bacteroidota</taxon>
        <taxon>Flavobacteriia</taxon>
        <taxon>Flavobacteriales</taxon>
        <taxon>Flavobacteriaceae</taxon>
        <taxon>Flavobacterium</taxon>
    </lineage>
</organism>
<proteinExistence type="predicted"/>